<keyword evidence="2" id="KW-1185">Reference proteome</keyword>
<dbReference type="Proteomes" id="UP000828941">
    <property type="component" value="Chromosome 14"/>
</dbReference>
<comment type="caution">
    <text evidence="1">The sequence shown here is derived from an EMBL/GenBank/DDBJ whole genome shotgun (WGS) entry which is preliminary data.</text>
</comment>
<reference evidence="1 2" key="1">
    <citation type="journal article" date="2022" name="DNA Res.">
        <title>Chromosomal-level genome assembly of the orchid tree Bauhinia variegata (Leguminosae; Cercidoideae) supports the allotetraploid origin hypothesis of Bauhinia.</title>
        <authorList>
            <person name="Zhong Y."/>
            <person name="Chen Y."/>
            <person name="Zheng D."/>
            <person name="Pang J."/>
            <person name="Liu Y."/>
            <person name="Luo S."/>
            <person name="Meng S."/>
            <person name="Qian L."/>
            <person name="Wei D."/>
            <person name="Dai S."/>
            <person name="Zhou R."/>
        </authorList>
    </citation>
    <scope>NUCLEOTIDE SEQUENCE [LARGE SCALE GENOMIC DNA]</scope>
    <source>
        <strain evidence="1">BV-YZ2020</strain>
    </source>
</reference>
<name>A0ACB9KGH3_BAUVA</name>
<evidence type="ECO:0000313" key="2">
    <source>
        <dbReference type="Proteomes" id="UP000828941"/>
    </source>
</evidence>
<protein>
    <submittedName>
        <fullName evidence="1">Uncharacterized protein</fullName>
    </submittedName>
</protein>
<sequence length="66" mass="7746">MRVLHSFSQGFLLDVVDFISPSGAYASDIDLFHLEKKLLLIQIWRFDQLRYLEFQRAIYACSIGYS</sequence>
<proteinExistence type="predicted"/>
<evidence type="ECO:0000313" key="1">
    <source>
        <dbReference type="EMBL" id="KAI4296294.1"/>
    </source>
</evidence>
<gene>
    <name evidence="1" type="ORF">L6164_036262</name>
</gene>
<accession>A0ACB9KGH3</accession>
<dbReference type="EMBL" id="CM039439">
    <property type="protein sequence ID" value="KAI4296294.1"/>
    <property type="molecule type" value="Genomic_DNA"/>
</dbReference>
<organism evidence="1 2">
    <name type="scientific">Bauhinia variegata</name>
    <name type="common">Purple orchid tree</name>
    <name type="synonym">Phanera variegata</name>
    <dbReference type="NCBI Taxonomy" id="167791"/>
    <lineage>
        <taxon>Eukaryota</taxon>
        <taxon>Viridiplantae</taxon>
        <taxon>Streptophyta</taxon>
        <taxon>Embryophyta</taxon>
        <taxon>Tracheophyta</taxon>
        <taxon>Spermatophyta</taxon>
        <taxon>Magnoliopsida</taxon>
        <taxon>eudicotyledons</taxon>
        <taxon>Gunneridae</taxon>
        <taxon>Pentapetalae</taxon>
        <taxon>rosids</taxon>
        <taxon>fabids</taxon>
        <taxon>Fabales</taxon>
        <taxon>Fabaceae</taxon>
        <taxon>Cercidoideae</taxon>
        <taxon>Cercideae</taxon>
        <taxon>Bauhiniinae</taxon>
        <taxon>Bauhinia</taxon>
    </lineage>
</organism>